<dbReference type="AlphaFoldDB" id="A0A6G1KAP6"/>
<gene>
    <name evidence="2" type="ORF">K504DRAFT_455502</name>
</gene>
<keyword evidence="1" id="KW-1133">Transmembrane helix</keyword>
<feature type="transmembrane region" description="Helical" evidence="1">
    <location>
        <begin position="26"/>
        <end position="45"/>
    </location>
</feature>
<keyword evidence="1" id="KW-0472">Membrane</keyword>
<keyword evidence="3" id="KW-1185">Reference proteome</keyword>
<sequence>MVWRDQPRAPLWDMRTLCDMRMSGLLWRYFSALLPWCMIWGRGWVMLKTKPRRQSHQRVESGHSLWSEDEGMIVEIPMNQVDIPSVPNPALSQRCGLAADQCGGESDGARARSRWRINSGHSLRYEDERMVVELPSGGDREGSWHRRGQLQASRYMITQCAQAEKGRVIAERACKLERISFQDLPYHPGLGADRHKGGIVGAKGKTVQAR</sequence>
<evidence type="ECO:0000313" key="2">
    <source>
        <dbReference type="EMBL" id="KAF2709840.1"/>
    </source>
</evidence>
<dbReference type="Proteomes" id="UP000799428">
    <property type="component" value="Unassembled WGS sequence"/>
</dbReference>
<organism evidence="2 3">
    <name type="scientific">Pleomassaria siparia CBS 279.74</name>
    <dbReference type="NCBI Taxonomy" id="1314801"/>
    <lineage>
        <taxon>Eukaryota</taxon>
        <taxon>Fungi</taxon>
        <taxon>Dikarya</taxon>
        <taxon>Ascomycota</taxon>
        <taxon>Pezizomycotina</taxon>
        <taxon>Dothideomycetes</taxon>
        <taxon>Pleosporomycetidae</taxon>
        <taxon>Pleosporales</taxon>
        <taxon>Pleomassariaceae</taxon>
        <taxon>Pleomassaria</taxon>
    </lineage>
</organism>
<name>A0A6G1KAP6_9PLEO</name>
<evidence type="ECO:0000256" key="1">
    <source>
        <dbReference type="SAM" id="Phobius"/>
    </source>
</evidence>
<accession>A0A6G1KAP6</accession>
<dbReference type="EMBL" id="MU005770">
    <property type="protein sequence ID" value="KAF2709840.1"/>
    <property type="molecule type" value="Genomic_DNA"/>
</dbReference>
<protein>
    <submittedName>
        <fullName evidence="2">Uncharacterized protein</fullName>
    </submittedName>
</protein>
<reference evidence="2" key="1">
    <citation type="journal article" date="2020" name="Stud. Mycol.">
        <title>101 Dothideomycetes genomes: a test case for predicting lifestyles and emergence of pathogens.</title>
        <authorList>
            <person name="Haridas S."/>
            <person name="Albert R."/>
            <person name="Binder M."/>
            <person name="Bloem J."/>
            <person name="Labutti K."/>
            <person name="Salamov A."/>
            <person name="Andreopoulos B."/>
            <person name="Baker S."/>
            <person name="Barry K."/>
            <person name="Bills G."/>
            <person name="Bluhm B."/>
            <person name="Cannon C."/>
            <person name="Castanera R."/>
            <person name="Culley D."/>
            <person name="Daum C."/>
            <person name="Ezra D."/>
            <person name="Gonzalez J."/>
            <person name="Henrissat B."/>
            <person name="Kuo A."/>
            <person name="Liang C."/>
            <person name="Lipzen A."/>
            <person name="Lutzoni F."/>
            <person name="Magnuson J."/>
            <person name="Mondo S."/>
            <person name="Nolan M."/>
            <person name="Ohm R."/>
            <person name="Pangilinan J."/>
            <person name="Park H.-J."/>
            <person name="Ramirez L."/>
            <person name="Alfaro M."/>
            <person name="Sun H."/>
            <person name="Tritt A."/>
            <person name="Yoshinaga Y."/>
            <person name="Zwiers L.-H."/>
            <person name="Turgeon B."/>
            <person name="Goodwin S."/>
            <person name="Spatafora J."/>
            <person name="Crous P."/>
            <person name="Grigoriev I."/>
        </authorList>
    </citation>
    <scope>NUCLEOTIDE SEQUENCE</scope>
    <source>
        <strain evidence="2">CBS 279.74</strain>
    </source>
</reference>
<evidence type="ECO:0000313" key="3">
    <source>
        <dbReference type="Proteomes" id="UP000799428"/>
    </source>
</evidence>
<keyword evidence="1" id="KW-0812">Transmembrane</keyword>
<proteinExistence type="predicted"/>